<reference evidence="1" key="2">
    <citation type="submission" date="2025-09" db="UniProtKB">
        <authorList>
            <consortium name="EnsemblPlants"/>
        </authorList>
    </citation>
    <scope>IDENTIFICATION</scope>
</reference>
<dbReference type="EnsemblPlants" id="AVESA.00010b.r2.2DG0403680.1">
    <property type="protein sequence ID" value="AVESA.00010b.r2.2DG0403680.1.CDS.1"/>
    <property type="gene ID" value="AVESA.00010b.r2.2DG0403680"/>
</dbReference>
<evidence type="ECO:0000313" key="1">
    <source>
        <dbReference type="EnsemblPlants" id="AVESA.00010b.r2.2DG0403680.1.CDS.1"/>
    </source>
</evidence>
<reference evidence="1" key="1">
    <citation type="submission" date="2021-05" db="EMBL/GenBank/DDBJ databases">
        <authorList>
            <person name="Scholz U."/>
            <person name="Mascher M."/>
            <person name="Fiebig A."/>
        </authorList>
    </citation>
    <scope>NUCLEOTIDE SEQUENCE [LARGE SCALE GENOMIC DNA]</scope>
</reference>
<protein>
    <submittedName>
        <fullName evidence="1">Uncharacterized protein</fullName>
    </submittedName>
</protein>
<name>A0ACD5VBL1_AVESA</name>
<proteinExistence type="predicted"/>
<keyword evidence="2" id="KW-1185">Reference proteome</keyword>
<sequence length="315" mass="34373">METDSLIADDFPPFIRTYKDGRVERLLSSSFVPASEDPAAGRGVATRDVVIHRGTGVSARLFLALRAAAKGKRLPLIIYFHGGAFCTESAFCRTYHRYATSLAASSGALVVSVEYRLAPEHPIPAAYEDAWDALRWASVAPFSSDPWIAAHAAPRRTFLAGDSAGANIVYRTAVRAAREGAGSGVLDVLGLIMVQPYFWGPGWQPSDSETVCRDGVAAVLPAVLVDKFWPFVTRSQAGNDDHRLNPPREEMASLRCRRVLVAVAEKDTLVHRGRAIVAPMRDNPWIAGNVTLVESEDEDHGFHLYSRCGRPARDS</sequence>
<accession>A0ACD5VBL1</accession>
<dbReference type="Proteomes" id="UP001732700">
    <property type="component" value="Chromosome 2D"/>
</dbReference>
<evidence type="ECO:0000313" key="2">
    <source>
        <dbReference type="Proteomes" id="UP001732700"/>
    </source>
</evidence>
<organism evidence="1 2">
    <name type="scientific">Avena sativa</name>
    <name type="common">Oat</name>
    <dbReference type="NCBI Taxonomy" id="4498"/>
    <lineage>
        <taxon>Eukaryota</taxon>
        <taxon>Viridiplantae</taxon>
        <taxon>Streptophyta</taxon>
        <taxon>Embryophyta</taxon>
        <taxon>Tracheophyta</taxon>
        <taxon>Spermatophyta</taxon>
        <taxon>Magnoliopsida</taxon>
        <taxon>Liliopsida</taxon>
        <taxon>Poales</taxon>
        <taxon>Poaceae</taxon>
        <taxon>BOP clade</taxon>
        <taxon>Pooideae</taxon>
        <taxon>Poodae</taxon>
        <taxon>Poeae</taxon>
        <taxon>Poeae Chloroplast Group 1 (Aveneae type)</taxon>
        <taxon>Aveninae</taxon>
        <taxon>Avena</taxon>
    </lineage>
</organism>